<keyword evidence="2" id="KW-1185">Reference proteome</keyword>
<dbReference type="EMBL" id="JAOXLN010000006">
    <property type="protein sequence ID" value="MDZ5085400.1"/>
    <property type="molecule type" value="Genomic_DNA"/>
</dbReference>
<reference evidence="1 2" key="1">
    <citation type="journal article" date="2021" name="Chemosphere">
        <title>Bioballs carrying a syntrophic Rhodococcus and Mycolicibacterium consortium for simultaneous sorption and biodegradation of fuel oil in contaminated freshwater.</title>
        <authorList>
            <person name="Naloka K."/>
            <person name="Polrit D."/>
            <person name="Muangchinda C."/>
            <person name="Thoetkiattikul H."/>
            <person name="Pinyakong O."/>
        </authorList>
    </citation>
    <scope>NUCLEOTIDE SEQUENCE [LARGE SCALE GENOMIC DNA]</scope>
    <source>
        <strain evidence="1 2">J101</strain>
    </source>
</reference>
<name>A0ACC6MEM7_MYCPF</name>
<gene>
    <name evidence="1" type="ORF">OHX15_08370</name>
</gene>
<proteinExistence type="predicted"/>
<dbReference type="Proteomes" id="UP001289645">
    <property type="component" value="Unassembled WGS sequence"/>
</dbReference>
<evidence type="ECO:0000313" key="2">
    <source>
        <dbReference type="Proteomes" id="UP001289645"/>
    </source>
</evidence>
<sequence length="125" mass="13112">MSDRQPGSRLFIDVFTYAAARLALVAAVTAVIVGLGYLIGVAVPVVVALLFAIVIALPLGMWVFTPLRRRATASIAAVDERRRRDREQLRARLRGETPVDQAGDGGAGDRAGDGGDAGGDVTPRG</sequence>
<organism evidence="1 2">
    <name type="scientific">Mycolicibacterium parafortuitum</name>
    <name type="common">Mycobacterium parafortuitum</name>
    <dbReference type="NCBI Taxonomy" id="39692"/>
    <lineage>
        <taxon>Bacteria</taxon>
        <taxon>Bacillati</taxon>
        <taxon>Actinomycetota</taxon>
        <taxon>Actinomycetes</taxon>
        <taxon>Mycobacteriales</taxon>
        <taxon>Mycobacteriaceae</taxon>
        <taxon>Mycolicibacterium</taxon>
    </lineage>
</organism>
<evidence type="ECO:0000313" key="1">
    <source>
        <dbReference type="EMBL" id="MDZ5085400.1"/>
    </source>
</evidence>
<comment type="caution">
    <text evidence="1">The sequence shown here is derived from an EMBL/GenBank/DDBJ whole genome shotgun (WGS) entry which is preliminary data.</text>
</comment>
<accession>A0ACC6MEM7</accession>
<protein>
    <submittedName>
        <fullName evidence="1">DUF4229 domain-containing protein</fullName>
    </submittedName>
</protein>